<reference evidence="1" key="1">
    <citation type="journal article" date="2020" name="Nature">
        <title>Giant virus diversity and host interactions through global metagenomics.</title>
        <authorList>
            <person name="Schulz F."/>
            <person name="Roux S."/>
            <person name="Paez-Espino D."/>
            <person name="Jungbluth S."/>
            <person name="Walsh D.A."/>
            <person name="Denef V.J."/>
            <person name="McMahon K.D."/>
            <person name="Konstantinidis K.T."/>
            <person name="Eloe-Fadrosh E.A."/>
            <person name="Kyrpides N.C."/>
            <person name="Woyke T."/>
        </authorList>
    </citation>
    <scope>NUCLEOTIDE SEQUENCE</scope>
    <source>
        <strain evidence="1">GVMAG-M-3300021375-17</strain>
    </source>
</reference>
<protein>
    <submittedName>
        <fullName evidence="1">Uncharacterized protein</fullName>
    </submittedName>
</protein>
<evidence type="ECO:0000313" key="1">
    <source>
        <dbReference type="EMBL" id="QHT05474.1"/>
    </source>
</evidence>
<sequence>MRSKNNKFVKEQYHLVSIIVDLLDLKNTRTHILHNLDNNEQIQNGIINLAPEIRKYYNCNNLKAVTHPSIIKRPWLSIIKTLLKPYYEIKIEDYHFTLKTEESKKYIHTQKYTFTEIKRGHYISYTELSIPIDDV</sequence>
<dbReference type="EMBL" id="MN739454">
    <property type="protein sequence ID" value="QHT05474.1"/>
    <property type="molecule type" value="Genomic_DNA"/>
</dbReference>
<dbReference type="AlphaFoldDB" id="A0A6C0CP64"/>
<organism evidence="1">
    <name type="scientific">viral metagenome</name>
    <dbReference type="NCBI Taxonomy" id="1070528"/>
    <lineage>
        <taxon>unclassified sequences</taxon>
        <taxon>metagenomes</taxon>
        <taxon>organismal metagenomes</taxon>
    </lineage>
</organism>
<proteinExistence type="predicted"/>
<accession>A0A6C0CP64</accession>
<name>A0A6C0CP64_9ZZZZ</name>